<dbReference type="InterPro" id="IPR020841">
    <property type="entry name" value="PKS_Beta-ketoAc_synthase_dom"/>
</dbReference>
<dbReference type="InterPro" id="IPR014030">
    <property type="entry name" value="Ketoacyl_synth_N"/>
</dbReference>
<evidence type="ECO:0000259" key="6">
    <source>
        <dbReference type="PROSITE" id="PS52004"/>
    </source>
</evidence>
<comment type="caution">
    <text evidence="7">The sequence shown here is derived from an EMBL/GenBank/DDBJ whole genome shotgun (WGS) entry which is preliminary data.</text>
</comment>
<evidence type="ECO:0000313" key="7">
    <source>
        <dbReference type="EMBL" id="MBM7814504.1"/>
    </source>
</evidence>
<dbReference type="InterPro" id="IPR057326">
    <property type="entry name" value="KR_dom"/>
</dbReference>
<protein>
    <submittedName>
        <fullName evidence="7">Acyl transferase domain-containing protein</fullName>
    </submittedName>
</protein>
<dbReference type="SMART" id="SM00822">
    <property type="entry name" value="PKS_KR"/>
    <property type="match status" value="1"/>
</dbReference>
<dbReference type="InterPro" id="IPR036736">
    <property type="entry name" value="ACP-like_sf"/>
</dbReference>
<dbReference type="Pfam" id="PF16197">
    <property type="entry name" value="KAsynt_C_assoc"/>
    <property type="match status" value="1"/>
</dbReference>
<dbReference type="InterPro" id="IPR020806">
    <property type="entry name" value="PKS_PP-bd"/>
</dbReference>
<dbReference type="InterPro" id="IPR014043">
    <property type="entry name" value="Acyl_transferase_dom"/>
</dbReference>
<dbReference type="InterPro" id="IPR009081">
    <property type="entry name" value="PP-bd_ACP"/>
</dbReference>
<dbReference type="Pfam" id="PF00109">
    <property type="entry name" value="ketoacyl-synt"/>
    <property type="match status" value="1"/>
</dbReference>
<evidence type="ECO:0000256" key="2">
    <source>
        <dbReference type="ARBA" id="ARBA00022553"/>
    </source>
</evidence>
<dbReference type="Pfam" id="PF00550">
    <property type="entry name" value="PP-binding"/>
    <property type="match status" value="1"/>
</dbReference>
<dbReference type="CDD" id="cd00833">
    <property type="entry name" value="PKS"/>
    <property type="match status" value="1"/>
</dbReference>
<feature type="compositionally biased region" description="Basic and acidic residues" evidence="4">
    <location>
        <begin position="1456"/>
        <end position="1465"/>
    </location>
</feature>
<dbReference type="SMART" id="SM00825">
    <property type="entry name" value="PKS_KS"/>
    <property type="match status" value="1"/>
</dbReference>
<feature type="domain" description="Carrier" evidence="5">
    <location>
        <begin position="1372"/>
        <end position="1447"/>
    </location>
</feature>
<feature type="domain" description="Ketosynthase family 3 (KS3)" evidence="6">
    <location>
        <begin position="2"/>
        <end position="412"/>
    </location>
</feature>
<dbReference type="SUPFAM" id="SSF52151">
    <property type="entry name" value="FabD/lysophospholipase-like"/>
    <property type="match status" value="1"/>
</dbReference>
<proteinExistence type="predicted"/>
<sequence length="1482" mass="156644">MSAAVAVVGLACRFPGAPDADRYWANLSAGVESIRPVPGAGPGLVAWAPEFDGIELFDAEFFGYTAREAEITDPQQRLFLEAAWSALEHAGCDPARFPGRVGVFGGSGTNHYAHHVHSHPRLVETVGPTQVLLGNELGFLATRVSYKLGLTGPSLSLRTACSTALVALHLACRSLRDGECEMALSGGVYLDRGQQDGYRSPEGSFVSPDGHVRPFDADARGTVFGSGVGVVALKRLEDALADGDAVYAVVRGSAVNNDGAVKAGFTAPSATGQAAVIGAALDDAGLSPEDIDYVEAHGTGTALGDPVEVRALNLAYRGRGSCALGSVKGNIGHLDAAAGMAGLIKTVLALHHETLPATLNHRTPNPDVDLAGGPFRVQVERVPWPRVPGRPRRAGVSAFGFGGTNAHVILEEAPLRTTVRSGQETHTLVLSARTPEALEAATDRLADHLDRHSPDLADTAHTLATGRREFPHRRALTITTADPADAATALRERSSARTTTRHTTTDSPEVVFLFTGQGSQHVGMGEELYRTEPVYRDTVDHCADLLRPLLEHDIRDVMYKPNEHLHTTLYAQPALFTTEYALTRLWQHWGITPTTMIGHSLGEWVAATTADIFTLHDALTLITHRATLMHHQPPGAMLNIITTRHTLHLPPHTTLAAHNSPRDCVISGTTDDIDAYARTARRQGITTQPLATPHAYHHPTMASAAYQLRAQLRTTTLRPPSTPITSTTTATTLTPAQATDPDYWATQLTTTVEYNDAVANTTTPTTAYLEIGPGNTLATLTKRILGGAGNATIASLPRHDDPRGATETTRRALGALWTTGARPGWERVTGPGRRIALPGYAFQRKVFWLDRRAPVADGDTRGKRREDMAEWFAVPSWRQDPLPANPGPDTAKHWLVFTDGGGLGDALAGRLRAAGATVTTVAAGGTGPVVPGGRCTVDPGLAGDYDRLLTALRDGAGEAPTHVVHAWSADDPGDGPDAEETALRRGFGGLVLFAQAWSRAAGGARRLWVLTSGAHAVTGAERMRPLTATVLGPARVLPREVPGLACRVVDVEPGDPARADRVFTELGAEPDSGTREVALRGTRRWALHHIPHPLAPHDGPPPIRPGGVYLVTGGTGGLGLALTAHLAGAGAKVLVTARTPLPPEPEWAGSDNPAARELGRLRAGGAEVMFATADAADPVAMRAAVDAAARRWGGPHGAFHVAGVAGGGVIALKDLADAAAVLRPKVRGTLVLDRVLADRELDFLVLFGSNGANVANAGQADYCAANCFLDAFAQDRGRRGRVITVDWGSWKGVGMAVTTALPSGVEQARRRDVAERGMSVAEGLRALDTVLARATEPQVIVTPVPLADLLAEAAAPRARAQERPAAARPRAAEPARAEQVVCAIWQELLGVERVGPQDGFFELGGNSLVAIQLVGAVNEALGGRVTLGDLYEGLTPAHLARVAAPPPAEDTPDAAADARRRAESARKRRAHQQRRRTARGQA</sequence>
<dbReference type="SUPFAM" id="SSF55048">
    <property type="entry name" value="Probable ACP-binding domain of malonyl-CoA ACP transacylase"/>
    <property type="match status" value="1"/>
</dbReference>
<dbReference type="RefSeq" id="WP_204845107.1">
    <property type="nucleotide sequence ID" value="NZ_JAFBCL010000001.1"/>
</dbReference>
<dbReference type="GO" id="GO:0016740">
    <property type="term" value="F:transferase activity"/>
    <property type="evidence" value="ECO:0007669"/>
    <property type="project" value="UniProtKB-KW"/>
</dbReference>
<feature type="compositionally biased region" description="Basic residues" evidence="4">
    <location>
        <begin position="1466"/>
        <end position="1482"/>
    </location>
</feature>
<dbReference type="InterPro" id="IPR016036">
    <property type="entry name" value="Malonyl_transacylase_ACP-bd"/>
</dbReference>
<dbReference type="SUPFAM" id="SSF47336">
    <property type="entry name" value="ACP-like"/>
    <property type="match status" value="1"/>
</dbReference>
<dbReference type="Gene3D" id="3.40.47.10">
    <property type="match status" value="1"/>
</dbReference>
<keyword evidence="2" id="KW-0597">Phosphoprotein</keyword>
<reference evidence="7 8" key="1">
    <citation type="submission" date="2021-01" db="EMBL/GenBank/DDBJ databases">
        <title>Sequencing the genomes of 1000 actinobacteria strains.</title>
        <authorList>
            <person name="Klenk H.-P."/>
        </authorList>
    </citation>
    <scope>NUCLEOTIDE SEQUENCE [LARGE SCALE GENOMIC DNA]</scope>
    <source>
        <strain evidence="7 8">DSM 44581</strain>
    </source>
</reference>
<evidence type="ECO:0000256" key="3">
    <source>
        <dbReference type="ARBA" id="ARBA00022679"/>
    </source>
</evidence>
<dbReference type="Gene3D" id="3.40.50.1820">
    <property type="entry name" value="alpha/beta hydrolase"/>
    <property type="match status" value="1"/>
</dbReference>
<gene>
    <name evidence="7" type="ORF">JOE68_005369</name>
</gene>
<dbReference type="InterPro" id="IPR013968">
    <property type="entry name" value="PKS_KR"/>
</dbReference>
<dbReference type="SUPFAM" id="SSF51735">
    <property type="entry name" value="NAD(P)-binding Rossmann-fold domains"/>
    <property type="match status" value="2"/>
</dbReference>
<dbReference type="SMART" id="SM00823">
    <property type="entry name" value="PKS_PP"/>
    <property type="match status" value="1"/>
</dbReference>
<dbReference type="SMART" id="SM00827">
    <property type="entry name" value="PKS_AT"/>
    <property type="match status" value="1"/>
</dbReference>
<dbReference type="InterPro" id="IPR016035">
    <property type="entry name" value="Acyl_Trfase/lysoPLipase"/>
</dbReference>
<dbReference type="EMBL" id="JAFBCL010000001">
    <property type="protein sequence ID" value="MBM7814504.1"/>
    <property type="molecule type" value="Genomic_DNA"/>
</dbReference>
<accession>A0ABS2SEX0</accession>
<dbReference type="PANTHER" id="PTHR43775">
    <property type="entry name" value="FATTY ACID SYNTHASE"/>
    <property type="match status" value="1"/>
</dbReference>
<evidence type="ECO:0000313" key="8">
    <source>
        <dbReference type="Proteomes" id="UP001195724"/>
    </source>
</evidence>
<evidence type="ECO:0000256" key="1">
    <source>
        <dbReference type="ARBA" id="ARBA00022450"/>
    </source>
</evidence>
<dbReference type="InterPro" id="IPR016039">
    <property type="entry name" value="Thiolase-like"/>
</dbReference>
<feature type="region of interest" description="Disordered" evidence="4">
    <location>
        <begin position="1442"/>
        <end position="1482"/>
    </location>
</feature>
<dbReference type="InterPro" id="IPR001227">
    <property type="entry name" value="Ac_transferase_dom_sf"/>
</dbReference>
<name>A0ABS2SEX0_9PSEU</name>
<dbReference type="Gene3D" id="3.30.70.3290">
    <property type="match status" value="1"/>
</dbReference>
<dbReference type="SUPFAM" id="SSF53901">
    <property type="entry name" value="Thiolase-like"/>
    <property type="match status" value="1"/>
</dbReference>
<evidence type="ECO:0000259" key="5">
    <source>
        <dbReference type="PROSITE" id="PS50075"/>
    </source>
</evidence>
<dbReference type="InterPro" id="IPR050091">
    <property type="entry name" value="PKS_NRPS_Biosynth_Enz"/>
</dbReference>
<evidence type="ECO:0000256" key="4">
    <source>
        <dbReference type="SAM" id="MobiDB-lite"/>
    </source>
</evidence>
<dbReference type="PROSITE" id="PS00012">
    <property type="entry name" value="PHOSPHOPANTETHEINE"/>
    <property type="match status" value="1"/>
</dbReference>
<dbReference type="InterPro" id="IPR006162">
    <property type="entry name" value="Ppantetheine_attach_site"/>
</dbReference>
<dbReference type="InterPro" id="IPR029058">
    <property type="entry name" value="AB_hydrolase_fold"/>
</dbReference>
<dbReference type="PROSITE" id="PS50075">
    <property type="entry name" value="CARRIER"/>
    <property type="match status" value="1"/>
</dbReference>
<dbReference type="Gene3D" id="3.40.366.10">
    <property type="entry name" value="Malonyl-Coenzyme A Acyl Carrier Protein, domain 2"/>
    <property type="match status" value="1"/>
</dbReference>
<keyword evidence="8" id="KW-1185">Reference proteome</keyword>
<keyword evidence="3 7" id="KW-0808">Transferase</keyword>
<organism evidence="7 8">
    <name type="scientific">Saccharothrix algeriensis</name>
    <dbReference type="NCBI Taxonomy" id="173560"/>
    <lineage>
        <taxon>Bacteria</taxon>
        <taxon>Bacillati</taxon>
        <taxon>Actinomycetota</taxon>
        <taxon>Actinomycetes</taxon>
        <taxon>Pseudonocardiales</taxon>
        <taxon>Pseudonocardiaceae</taxon>
        <taxon>Saccharothrix</taxon>
    </lineage>
</organism>
<dbReference type="Pfam" id="PF00698">
    <property type="entry name" value="Acyl_transf_1"/>
    <property type="match status" value="1"/>
</dbReference>
<dbReference type="Proteomes" id="UP001195724">
    <property type="component" value="Unassembled WGS sequence"/>
</dbReference>
<dbReference type="CDD" id="cd08953">
    <property type="entry name" value="KR_2_SDR_x"/>
    <property type="match status" value="1"/>
</dbReference>
<dbReference type="Pfam" id="PF08659">
    <property type="entry name" value="KR"/>
    <property type="match status" value="1"/>
</dbReference>
<dbReference type="InterPro" id="IPR014031">
    <property type="entry name" value="Ketoacyl_synth_C"/>
</dbReference>
<dbReference type="Gene3D" id="3.40.50.720">
    <property type="entry name" value="NAD(P)-binding Rossmann-like Domain"/>
    <property type="match status" value="1"/>
</dbReference>
<dbReference type="InterPro" id="IPR032821">
    <property type="entry name" value="PKS_assoc"/>
</dbReference>
<dbReference type="Pfam" id="PF02801">
    <property type="entry name" value="Ketoacyl-synt_C"/>
    <property type="match status" value="1"/>
</dbReference>
<dbReference type="InterPro" id="IPR036291">
    <property type="entry name" value="NAD(P)-bd_dom_sf"/>
</dbReference>
<dbReference type="PROSITE" id="PS52004">
    <property type="entry name" value="KS3_2"/>
    <property type="match status" value="1"/>
</dbReference>
<keyword evidence="1" id="KW-0596">Phosphopantetheine</keyword>
<dbReference type="PANTHER" id="PTHR43775:SF37">
    <property type="entry name" value="SI:DKEY-61P9.11"/>
    <property type="match status" value="1"/>
</dbReference>